<proteinExistence type="predicted"/>
<evidence type="ECO:0000313" key="1">
    <source>
        <dbReference type="EMBL" id="MBA0550670.1"/>
    </source>
</evidence>
<comment type="caution">
    <text evidence="1">The sequence shown here is derived from an EMBL/GenBank/DDBJ whole genome shotgun (WGS) entry which is preliminary data.</text>
</comment>
<dbReference type="Proteomes" id="UP000593572">
    <property type="component" value="Unassembled WGS sequence"/>
</dbReference>
<keyword evidence="2" id="KW-1185">Reference proteome</keyword>
<sequence length="144" mass="15421">MDAISRHPYHILHPARSVGQSGYVGRKGAIDSVHGGGNAQIKSGDTTIQVAATNTAAIVILEGIAQVDVMSCLENLLWFRVIGKSYLLSGPNTDACTVIDDDIDTDVDLVVDVSVDARVNADVFEFYRGGSSIQLSTDRVEDTR</sequence>
<accession>A0A7J8LE11</accession>
<gene>
    <name evidence="1" type="ORF">Golob_021597</name>
</gene>
<reference evidence="1 2" key="1">
    <citation type="journal article" date="2019" name="Genome Biol. Evol.">
        <title>Insights into the evolution of the New World diploid cottons (Gossypium, subgenus Houzingenia) based on genome sequencing.</title>
        <authorList>
            <person name="Grover C.E."/>
            <person name="Arick M.A. 2nd"/>
            <person name="Thrash A."/>
            <person name="Conover J.L."/>
            <person name="Sanders W.S."/>
            <person name="Peterson D.G."/>
            <person name="Frelichowski J.E."/>
            <person name="Scheffler J.A."/>
            <person name="Scheffler B.E."/>
            <person name="Wendel J.F."/>
        </authorList>
    </citation>
    <scope>NUCLEOTIDE SEQUENCE [LARGE SCALE GENOMIC DNA]</scope>
    <source>
        <strain evidence="1">157</strain>
        <tissue evidence="1">Leaf</tissue>
    </source>
</reference>
<name>A0A7J8LE11_9ROSI</name>
<dbReference type="AlphaFoldDB" id="A0A7J8LE11"/>
<dbReference type="EMBL" id="JABEZX010000002">
    <property type="protein sequence ID" value="MBA0550670.1"/>
    <property type="molecule type" value="Genomic_DNA"/>
</dbReference>
<protein>
    <submittedName>
        <fullName evidence="1">Uncharacterized protein</fullName>
    </submittedName>
</protein>
<evidence type="ECO:0000313" key="2">
    <source>
        <dbReference type="Proteomes" id="UP000593572"/>
    </source>
</evidence>
<organism evidence="1 2">
    <name type="scientific">Gossypium lobatum</name>
    <dbReference type="NCBI Taxonomy" id="34289"/>
    <lineage>
        <taxon>Eukaryota</taxon>
        <taxon>Viridiplantae</taxon>
        <taxon>Streptophyta</taxon>
        <taxon>Embryophyta</taxon>
        <taxon>Tracheophyta</taxon>
        <taxon>Spermatophyta</taxon>
        <taxon>Magnoliopsida</taxon>
        <taxon>eudicotyledons</taxon>
        <taxon>Gunneridae</taxon>
        <taxon>Pentapetalae</taxon>
        <taxon>rosids</taxon>
        <taxon>malvids</taxon>
        <taxon>Malvales</taxon>
        <taxon>Malvaceae</taxon>
        <taxon>Malvoideae</taxon>
        <taxon>Gossypium</taxon>
    </lineage>
</organism>